<dbReference type="Proteomes" id="UP000190750">
    <property type="component" value="Unassembled WGS sequence"/>
</dbReference>
<keyword evidence="2" id="KW-1185">Reference proteome</keyword>
<protein>
    <submittedName>
        <fullName evidence="1">Uncharacterized protein</fullName>
    </submittedName>
</protein>
<dbReference type="EMBL" id="MTJN01000002">
    <property type="protein sequence ID" value="OOV06711.1"/>
    <property type="molecule type" value="Genomic_DNA"/>
</dbReference>
<accession>A0A1T1ARG7</accession>
<gene>
    <name evidence="1" type="ORF">RF819_08215</name>
</gene>
<evidence type="ECO:0000313" key="2">
    <source>
        <dbReference type="Proteomes" id="UP000190750"/>
    </source>
</evidence>
<evidence type="ECO:0000313" key="1">
    <source>
        <dbReference type="EMBL" id="OOV06711.1"/>
    </source>
</evidence>
<proteinExistence type="predicted"/>
<comment type="caution">
    <text evidence="1">The sequence shown here is derived from an EMBL/GenBank/DDBJ whole genome shotgun (WGS) entry which is preliminary data.</text>
</comment>
<dbReference type="RefSeq" id="WP_078364533.1">
    <property type="nucleotide sequence ID" value="NZ_MTJN01000002.1"/>
</dbReference>
<reference evidence="1 2" key="1">
    <citation type="submission" date="2017-01" db="EMBL/GenBank/DDBJ databases">
        <title>Genome sequencing of Rhodoferax fermentans JCM 7819.</title>
        <authorList>
            <person name="Kim Y.J."/>
            <person name="Farh M.E.-A."/>
            <person name="Yang D.-C."/>
        </authorList>
    </citation>
    <scope>NUCLEOTIDE SEQUENCE [LARGE SCALE GENOMIC DNA]</scope>
    <source>
        <strain evidence="1 2">JCM 7819</strain>
    </source>
</reference>
<name>A0A1T1ARG7_RHOFE</name>
<organism evidence="1 2">
    <name type="scientific">Rhodoferax fermentans</name>
    <dbReference type="NCBI Taxonomy" id="28066"/>
    <lineage>
        <taxon>Bacteria</taxon>
        <taxon>Pseudomonadati</taxon>
        <taxon>Pseudomonadota</taxon>
        <taxon>Betaproteobacteria</taxon>
        <taxon>Burkholderiales</taxon>
        <taxon>Comamonadaceae</taxon>
        <taxon>Rhodoferax</taxon>
    </lineage>
</organism>
<sequence length="162" mass="17548">MATALTSSNFQPHFKRVAAGEDRHADVYCVIASLVGNGKTLDDIRKQAETLGVPKAGPYYPYIDGDLIAKILAAYGLVATVWKEAKDFKDLPDVAIAMVDYDADWEVGRCVVFHRMRSTDGKTIQAYCVDSASGKPAATTDLAGLIPSWYIGVTQMQKTAGK</sequence>
<dbReference type="OrthoDB" id="8908992at2"/>
<dbReference type="AlphaFoldDB" id="A0A1T1ARG7"/>